<dbReference type="Gramene" id="OE9A115256T1">
    <property type="protein sequence ID" value="OE9A115256C1"/>
    <property type="gene ID" value="OE9A115256"/>
</dbReference>
<reference evidence="1 2" key="1">
    <citation type="submission" date="2019-12" db="EMBL/GenBank/DDBJ databases">
        <authorList>
            <person name="Alioto T."/>
            <person name="Alioto T."/>
            <person name="Gomez Garrido J."/>
        </authorList>
    </citation>
    <scope>NUCLEOTIDE SEQUENCE [LARGE SCALE GENOMIC DNA]</scope>
</reference>
<proteinExistence type="predicted"/>
<feature type="non-terminal residue" evidence="1">
    <location>
        <position position="97"/>
    </location>
</feature>
<organism evidence="1 2">
    <name type="scientific">Olea europaea subsp. europaea</name>
    <dbReference type="NCBI Taxonomy" id="158383"/>
    <lineage>
        <taxon>Eukaryota</taxon>
        <taxon>Viridiplantae</taxon>
        <taxon>Streptophyta</taxon>
        <taxon>Embryophyta</taxon>
        <taxon>Tracheophyta</taxon>
        <taxon>Spermatophyta</taxon>
        <taxon>Magnoliopsida</taxon>
        <taxon>eudicotyledons</taxon>
        <taxon>Gunneridae</taxon>
        <taxon>Pentapetalae</taxon>
        <taxon>asterids</taxon>
        <taxon>lamiids</taxon>
        <taxon>Lamiales</taxon>
        <taxon>Oleaceae</taxon>
        <taxon>Oleeae</taxon>
        <taxon>Olea</taxon>
    </lineage>
</organism>
<name>A0A8S0PXS4_OLEEU</name>
<feature type="non-terminal residue" evidence="1">
    <location>
        <position position="1"/>
    </location>
</feature>
<gene>
    <name evidence="1" type="ORF">OLEA9_A115256</name>
</gene>
<dbReference type="Proteomes" id="UP000594638">
    <property type="component" value="Unassembled WGS sequence"/>
</dbReference>
<accession>A0A8S0PXS4</accession>
<sequence length="97" mass="10846">YHHEDALHSDVDLNTTAQTPLHNNEVYWSAAHYTTEESYTSLRTALQNNGVVHWLLQTDGKGTGCFKLMAKAPVASKRYRCYGDIMSAPMMAMVSPV</sequence>
<evidence type="ECO:0000313" key="1">
    <source>
        <dbReference type="EMBL" id="CAA2956916.1"/>
    </source>
</evidence>
<comment type="caution">
    <text evidence="1">The sequence shown here is derived from an EMBL/GenBank/DDBJ whole genome shotgun (WGS) entry which is preliminary data.</text>
</comment>
<dbReference type="EMBL" id="CACTIH010000201">
    <property type="protein sequence ID" value="CAA2956916.1"/>
    <property type="molecule type" value="Genomic_DNA"/>
</dbReference>
<protein>
    <submittedName>
        <fullName evidence="1">Uncharacterized protein</fullName>
    </submittedName>
</protein>
<evidence type="ECO:0000313" key="2">
    <source>
        <dbReference type="Proteomes" id="UP000594638"/>
    </source>
</evidence>
<keyword evidence="2" id="KW-1185">Reference proteome</keyword>
<dbReference type="AlphaFoldDB" id="A0A8S0PXS4"/>